<comment type="caution">
    <text evidence="2">The sequence shown here is derived from an EMBL/GenBank/DDBJ whole genome shotgun (WGS) entry which is preliminary data.</text>
</comment>
<name>A0ABV3I227_9ACTN</name>
<keyword evidence="1" id="KW-0812">Transmembrane</keyword>
<evidence type="ECO:0000313" key="3">
    <source>
        <dbReference type="Proteomes" id="UP001552521"/>
    </source>
</evidence>
<evidence type="ECO:0000256" key="1">
    <source>
        <dbReference type="SAM" id="Phobius"/>
    </source>
</evidence>
<dbReference type="EMBL" id="JBFAQK010000063">
    <property type="protein sequence ID" value="MEV4684902.1"/>
    <property type="molecule type" value="Genomic_DNA"/>
</dbReference>
<dbReference type="Proteomes" id="UP001552521">
    <property type="component" value="Unassembled WGS sequence"/>
</dbReference>
<organism evidence="2 3">
    <name type="scientific">Streptomyces kurssanovii</name>
    <dbReference type="NCBI Taxonomy" id="67312"/>
    <lineage>
        <taxon>Bacteria</taxon>
        <taxon>Bacillati</taxon>
        <taxon>Actinomycetota</taxon>
        <taxon>Actinomycetes</taxon>
        <taxon>Kitasatosporales</taxon>
        <taxon>Streptomycetaceae</taxon>
        <taxon>Streptomyces</taxon>
    </lineage>
</organism>
<feature type="transmembrane region" description="Helical" evidence="1">
    <location>
        <begin position="21"/>
        <end position="45"/>
    </location>
</feature>
<evidence type="ECO:0000313" key="2">
    <source>
        <dbReference type="EMBL" id="MEV4684902.1"/>
    </source>
</evidence>
<dbReference type="RefSeq" id="WP_364600141.1">
    <property type="nucleotide sequence ID" value="NZ_JBFAQK010000063.1"/>
</dbReference>
<keyword evidence="3" id="KW-1185">Reference proteome</keyword>
<keyword evidence="1" id="KW-0472">Membrane</keyword>
<proteinExistence type="predicted"/>
<protein>
    <submittedName>
        <fullName evidence="2">Uncharacterized protein</fullName>
    </submittedName>
</protein>
<gene>
    <name evidence="2" type="ORF">AB0K36_29515</name>
</gene>
<keyword evidence="1" id="KW-1133">Transmembrane helix</keyword>
<sequence>MMLLAELLSNFLPGRLKSRLAYLWSAVLMTAVTFLVLSGLARFFGQEWDVSLRWAGIAAGCVALGYALVYPFARARLADAERART</sequence>
<reference evidence="2 3" key="1">
    <citation type="submission" date="2024-06" db="EMBL/GenBank/DDBJ databases">
        <title>The Natural Products Discovery Center: Release of the First 8490 Sequenced Strains for Exploring Actinobacteria Biosynthetic Diversity.</title>
        <authorList>
            <person name="Kalkreuter E."/>
            <person name="Kautsar S.A."/>
            <person name="Yang D."/>
            <person name="Bader C.D."/>
            <person name="Teijaro C.N."/>
            <person name="Fluegel L."/>
            <person name="Davis C.M."/>
            <person name="Simpson J.R."/>
            <person name="Lauterbach L."/>
            <person name="Steele A.D."/>
            <person name="Gui C."/>
            <person name="Meng S."/>
            <person name="Li G."/>
            <person name="Viehrig K."/>
            <person name="Ye F."/>
            <person name="Su P."/>
            <person name="Kiefer A.F."/>
            <person name="Nichols A."/>
            <person name="Cepeda A.J."/>
            <person name="Yan W."/>
            <person name="Fan B."/>
            <person name="Jiang Y."/>
            <person name="Adhikari A."/>
            <person name="Zheng C.-J."/>
            <person name="Schuster L."/>
            <person name="Cowan T.M."/>
            <person name="Smanski M.J."/>
            <person name="Chevrette M.G."/>
            <person name="De Carvalho L.P.S."/>
            <person name="Shen B."/>
        </authorList>
    </citation>
    <scope>NUCLEOTIDE SEQUENCE [LARGE SCALE GENOMIC DNA]</scope>
    <source>
        <strain evidence="2 3">NPDC049344</strain>
    </source>
</reference>
<accession>A0ABV3I227</accession>
<feature type="transmembrane region" description="Helical" evidence="1">
    <location>
        <begin position="51"/>
        <end position="73"/>
    </location>
</feature>